<reference evidence="7" key="1">
    <citation type="submission" date="2020-06" db="EMBL/GenBank/DDBJ databases">
        <title>Legume-microbial interactions unlock mineral nutrients during tropical forest succession.</title>
        <authorList>
            <person name="Epihov D.Z."/>
        </authorList>
    </citation>
    <scope>NUCLEOTIDE SEQUENCE [LARGE SCALE GENOMIC DNA]</scope>
    <source>
        <strain evidence="7">Pan2503</strain>
    </source>
</reference>
<keyword evidence="2" id="KW-0547">Nucleotide-binding</keyword>
<dbReference type="PROSITE" id="PS51273">
    <property type="entry name" value="GATASE_TYPE_1"/>
    <property type="match status" value="1"/>
</dbReference>
<dbReference type="GO" id="GO:0005524">
    <property type="term" value="F:ATP binding"/>
    <property type="evidence" value="ECO:0007669"/>
    <property type="project" value="UniProtKB-KW"/>
</dbReference>
<organism evidence="7 8">
    <name type="scientific">Candidatus Acidiferrum panamense</name>
    <dbReference type="NCBI Taxonomy" id="2741543"/>
    <lineage>
        <taxon>Bacteria</taxon>
        <taxon>Pseudomonadati</taxon>
        <taxon>Acidobacteriota</taxon>
        <taxon>Terriglobia</taxon>
        <taxon>Candidatus Acidiferrales</taxon>
        <taxon>Candidatus Acidiferrum</taxon>
    </lineage>
</organism>
<dbReference type="PANTHER" id="PTHR11922">
    <property type="entry name" value="GMP SYNTHASE-RELATED"/>
    <property type="match status" value="1"/>
</dbReference>
<dbReference type="Gene3D" id="3.40.50.880">
    <property type="match status" value="1"/>
</dbReference>
<evidence type="ECO:0000259" key="6">
    <source>
        <dbReference type="Pfam" id="PF00117"/>
    </source>
</evidence>
<feature type="non-terminal residue" evidence="7">
    <location>
        <position position="109"/>
    </location>
</feature>
<gene>
    <name evidence="7" type="ORF">HRJ53_13630</name>
</gene>
<keyword evidence="8" id="KW-1185">Reference proteome</keyword>
<keyword evidence="7" id="KW-0378">Hydrolase</keyword>
<dbReference type="GO" id="GO:0003921">
    <property type="term" value="F:GMP synthase activity"/>
    <property type="evidence" value="ECO:0007669"/>
    <property type="project" value="TreeGrafter"/>
</dbReference>
<evidence type="ECO:0000256" key="5">
    <source>
        <dbReference type="ARBA" id="ARBA00022840"/>
    </source>
</evidence>
<dbReference type="Proteomes" id="UP000567293">
    <property type="component" value="Unassembled WGS sequence"/>
</dbReference>
<comment type="caution">
    <text evidence="7">The sequence shown here is derived from an EMBL/GenBank/DDBJ whole genome shotgun (WGS) entry which is preliminary data.</text>
</comment>
<keyword evidence="3" id="KW-0332">GMP biosynthesis</keyword>
<dbReference type="GO" id="GO:0005829">
    <property type="term" value="C:cytosol"/>
    <property type="evidence" value="ECO:0007669"/>
    <property type="project" value="TreeGrafter"/>
</dbReference>
<accession>A0A7V8NR67</accession>
<dbReference type="AlphaFoldDB" id="A0A7V8NR67"/>
<evidence type="ECO:0000313" key="8">
    <source>
        <dbReference type="Proteomes" id="UP000567293"/>
    </source>
</evidence>
<evidence type="ECO:0000256" key="3">
    <source>
        <dbReference type="ARBA" id="ARBA00022749"/>
    </source>
</evidence>
<name>A0A7V8NR67_9BACT</name>
<dbReference type="Pfam" id="PF00117">
    <property type="entry name" value="GATase"/>
    <property type="match status" value="1"/>
</dbReference>
<dbReference type="EMBL" id="JACDQQ010001322">
    <property type="protein sequence ID" value="MBA0086034.1"/>
    <property type="molecule type" value="Genomic_DNA"/>
</dbReference>
<evidence type="ECO:0000256" key="1">
    <source>
        <dbReference type="ARBA" id="ARBA00022598"/>
    </source>
</evidence>
<keyword evidence="5" id="KW-0067">ATP-binding</keyword>
<keyword evidence="4" id="KW-0658">Purine biosynthesis</keyword>
<sequence length="109" mass="11686">MKAELGGVVVLDFGGQYTQLIARRIREQQVFSAILPCTAPTEEIQKLEPAGIVLSGGPSSVYDADAPKCDPKVLALGIPVLGICYGMQWITHTLGGKVEKAARREYGRA</sequence>
<dbReference type="GO" id="GO:0016787">
    <property type="term" value="F:hydrolase activity"/>
    <property type="evidence" value="ECO:0007669"/>
    <property type="project" value="UniProtKB-KW"/>
</dbReference>
<feature type="domain" description="Glutamine amidotransferase" evidence="6">
    <location>
        <begin position="9"/>
        <end position="107"/>
    </location>
</feature>
<dbReference type="PRINTS" id="PR00099">
    <property type="entry name" value="CPSGATASE"/>
</dbReference>
<dbReference type="InterPro" id="IPR017926">
    <property type="entry name" value="GATASE"/>
</dbReference>
<evidence type="ECO:0000256" key="4">
    <source>
        <dbReference type="ARBA" id="ARBA00022755"/>
    </source>
</evidence>
<dbReference type="InterPro" id="IPR029062">
    <property type="entry name" value="Class_I_gatase-like"/>
</dbReference>
<dbReference type="PANTHER" id="PTHR11922:SF2">
    <property type="entry name" value="GMP SYNTHASE [GLUTAMINE-HYDROLYZING]"/>
    <property type="match status" value="1"/>
</dbReference>
<dbReference type="SUPFAM" id="SSF52317">
    <property type="entry name" value="Class I glutamine amidotransferase-like"/>
    <property type="match status" value="1"/>
</dbReference>
<evidence type="ECO:0000256" key="2">
    <source>
        <dbReference type="ARBA" id="ARBA00022741"/>
    </source>
</evidence>
<proteinExistence type="predicted"/>
<protein>
    <submittedName>
        <fullName evidence="7">Gamma-glutamyl-gamma-aminobutyrate hydrolase family protein</fullName>
    </submittedName>
</protein>
<evidence type="ECO:0000313" key="7">
    <source>
        <dbReference type="EMBL" id="MBA0086034.1"/>
    </source>
</evidence>
<keyword evidence="1" id="KW-0436">Ligase</keyword>